<dbReference type="RefSeq" id="WP_021622443.1">
    <property type="nucleotide sequence ID" value="NZ_KE952821.1"/>
</dbReference>
<proteinExistence type="predicted"/>
<dbReference type="GeneID" id="92839899"/>
<dbReference type="Proteomes" id="UP000016511">
    <property type="component" value="Unassembled WGS sequence"/>
</dbReference>
<evidence type="ECO:0008006" key="4">
    <source>
        <dbReference type="Google" id="ProtNLM"/>
    </source>
</evidence>
<dbReference type="InterPro" id="IPR011042">
    <property type="entry name" value="6-blade_b-propeller_TolB-like"/>
</dbReference>
<keyword evidence="1" id="KW-0732">Signal</keyword>
<reference evidence="2 3" key="1">
    <citation type="submission" date="2013-08" db="EMBL/GenBank/DDBJ databases">
        <authorList>
            <person name="Weinstock G."/>
            <person name="Sodergren E."/>
            <person name="Wylie T."/>
            <person name="Fulton L."/>
            <person name="Fulton R."/>
            <person name="Fronick C."/>
            <person name="O'Laughlin M."/>
            <person name="Godfrey J."/>
            <person name="Miner T."/>
            <person name="Herter B."/>
            <person name="Appelbaum E."/>
            <person name="Cordes M."/>
            <person name="Lek S."/>
            <person name="Wollam A."/>
            <person name="Pepin K.H."/>
            <person name="Palsikar V.B."/>
            <person name="Mitreva M."/>
            <person name="Wilson R.K."/>
        </authorList>
    </citation>
    <scope>NUCLEOTIDE SEQUENCE [LARGE SCALE GENOMIC DNA]</scope>
    <source>
        <strain evidence="2 3">ATCC 12856</strain>
    </source>
</reference>
<dbReference type="EMBL" id="AWSJ01000040">
    <property type="protein sequence ID" value="ERI11363.1"/>
    <property type="molecule type" value="Genomic_DNA"/>
</dbReference>
<name>U1X9Z6_ANEAE</name>
<gene>
    <name evidence="2" type="ORF">HMPREF0083_00507</name>
</gene>
<evidence type="ECO:0000313" key="3">
    <source>
        <dbReference type="Proteomes" id="UP000016511"/>
    </source>
</evidence>
<feature type="chain" id="PRO_5039637752" description="Lipoprotein" evidence="1">
    <location>
        <begin position="23"/>
        <end position="358"/>
    </location>
</feature>
<feature type="signal peptide" evidence="1">
    <location>
        <begin position="1"/>
        <end position="22"/>
    </location>
</feature>
<comment type="caution">
    <text evidence="2">The sequence shown here is derived from an EMBL/GenBank/DDBJ whole genome shotgun (WGS) entry which is preliminary data.</text>
</comment>
<evidence type="ECO:0000313" key="2">
    <source>
        <dbReference type="EMBL" id="ERI11363.1"/>
    </source>
</evidence>
<protein>
    <recommendedName>
        <fullName evidence="4">Lipoprotein</fullName>
    </recommendedName>
</protein>
<dbReference type="AlphaFoldDB" id="U1X9Z6"/>
<sequence>MKQKSGLVASLFLLMFIFCGCAKNPTNTTPIHKNNNTLDNEKIVVSAYNREGKSSITLVNPENGLGEVLLDNREVWLSGEVSSDKKSLVYVDALGDTGAWNVFLRDLKTKKIYQVTNDSLGKLSARFGDKNGKVIYSEVMGSSVPASKIAKIDTESKNSVLLDSDQKDRAAERFDVFENKIVGVFVSESQNNKRWEEANMKDIELRQLPYSICEMDKDGKNIREISKINAIDIDFISYGADGKYITFGGKKIGNDSGSGIYKLSIENGKLERLLTDTMLKEKEKSIVSEIGPGRYGVLSKDEKKLYFAGVPKDAKEMTFKDITSKPRSLYQYDLETKKIEQIYDPKEPVIITDVTISY</sequence>
<dbReference type="PROSITE" id="PS51257">
    <property type="entry name" value="PROKAR_LIPOPROTEIN"/>
    <property type="match status" value="1"/>
</dbReference>
<dbReference type="STRING" id="649747.HMPREF0083_00507"/>
<organism evidence="2 3">
    <name type="scientific">Aneurinibacillus aneurinilyticus ATCC 12856</name>
    <dbReference type="NCBI Taxonomy" id="649747"/>
    <lineage>
        <taxon>Bacteria</taxon>
        <taxon>Bacillati</taxon>
        <taxon>Bacillota</taxon>
        <taxon>Bacilli</taxon>
        <taxon>Bacillales</taxon>
        <taxon>Paenibacillaceae</taxon>
        <taxon>Aneurinibacillus group</taxon>
        <taxon>Aneurinibacillus</taxon>
    </lineage>
</organism>
<keyword evidence="3" id="KW-1185">Reference proteome</keyword>
<dbReference type="PATRIC" id="fig|649747.3.peg.455"/>
<evidence type="ECO:0000256" key="1">
    <source>
        <dbReference type="SAM" id="SignalP"/>
    </source>
</evidence>
<dbReference type="SUPFAM" id="SSF69304">
    <property type="entry name" value="Tricorn protease N-terminal domain"/>
    <property type="match status" value="1"/>
</dbReference>
<dbReference type="eggNOG" id="COG0823">
    <property type="taxonomic scope" value="Bacteria"/>
</dbReference>
<dbReference type="Gene3D" id="2.120.10.30">
    <property type="entry name" value="TolB, C-terminal domain"/>
    <property type="match status" value="1"/>
</dbReference>
<dbReference type="HOGENOM" id="CLU_064043_0_0_9"/>
<accession>U1X9Z6</accession>